<keyword evidence="2" id="KW-0156">Chromatin regulator</keyword>
<dbReference type="InterPro" id="IPR008468">
    <property type="entry name" value="DMAP1"/>
</dbReference>
<dbReference type="Pfam" id="PF05499">
    <property type="entry name" value="DMAP1"/>
    <property type="match status" value="1"/>
</dbReference>
<organism evidence="8 9">
    <name type="scientific">Galdieria yellowstonensis</name>
    <dbReference type="NCBI Taxonomy" id="3028027"/>
    <lineage>
        <taxon>Eukaryota</taxon>
        <taxon>Rhodophyta</taxon>
        <taxon>Bangiophyceae</taxon>
        <taxon>Galdieriales</taxon>
        <taxon>Galdieriaceae</taxon>
        <taxon>Galdieria</taxon>
    </lineage>
</organism>
<dbReference type="Proteomes" id="UP001300502">
    <property type="component" value="Unassembled WGS sequence"/>
</dbReference>
<dbReference type="InterPro" id="IPR009057">
    <property type="entry name" value="Homeodomain-like_sf"/>
</dbReference>
<feature type="compositionally biased region" description="Basic residues" evidence="6">
    <location>
        <begin position="419"/>
        <end position="428"/>
    </location>
</feature>
<keyword evidence="3" id="KW-0805">Transcription regulation</keyword>
<dbReference type="InterPro" id="IPR027109">
    <property type="entry name" value="Swc4/Dmap1"/>
</dbReference>
<protein>
    <recommendedName>
        <fullName evidence="7">Myb-like domain-containing protein</fullName>
    </recommendedName>
</protein>
<dbReference type="SUPFAM" id="SSF46689">
    <property type="entry name" value="Homeodomain-like"/>
    <property type="match status" value="1"/>
</dbReference>
<dbReference type="SMART" id="SM00717">
    <property type="entry name" value="SANT"/>
    <property type="match status" value="1"/>
</dbReference>
<evidence type="ECO:0000256" key="5">
    <source>
        <dbReference type="ARBA" id="ARBA00023242"/>
    </source>
</evidence>
<dbReference type="GO" id="GO:0000122">
    <property type="term" value="P:negative regulation of transcription by RNA polymerase II"/>
    <property type="evidence" value="ECO:0007669"/>
    <property type="project" value="TreeGrafter"/>
</dbReference>
<dbReference type="GO" id="GO:0006281">
    <property type="term" value="P:DNA repair"/>
    <property type="evidence" value="ECO:0007669"/>
    <property type="project" value="InterPro"/>
</dbReference>
<evidence type="ECO:0000256" key="3">
    <source>
        <dbReference type="ARBA" id="ARBA00023015"/>
    </source>
</evidence>
<dbReference type="EMBL" id="JANCYU010000029">
    <property type="protein sequence ID" value="KAK4525299.1"/>
    <property type="molecule type" value="Genomic_DNA"/>
</dbReference>
<evidence type="ECO:0000313" key="8">
    <source>
        <dbReference type="EMBL" id="KAK4525299.1"/>
    </source>
</evidence>
<evidence type="ECO:0000256" key="6">
    <source>
        <dbReference type="SAM" id="MobiDB-lite"/>
    </source>
</evidence>
<feature type="compositionally biased region" description="Basic and acidic residues" evidence="6">
    <location>
        <begin position="407"/>
        <end position="416"/>
    </location>
</feature>
<dbReference type="GO" id="GO:0035267">
    <property type="term" value="C:NuA4 histone acetyltransferase complex"/>
    <property type="evidence" value="ECO:0007669"/>
    <property type="project" value="InterPro"/>
</dbReference>
<dbReference type="GO" id="GO:0000812">
    <property type="term" value="C:Swr1 complex"/>
    <property type="evidence" value="ECO:0007669"/>
    <property type="project" value="TreeGrafter"/>
</dbReference>
<evidence type="ECO:0000256" key="2">
    <source>
        <dbReference type="ARBA" id="ARBA00022853"/>
    </source>
</evidence>
<dbReference type="Pfam" id="PF16282">
    <property type="entry name" value="SANT_DAMP1_like"/>
    <property type="match status" value="1"/>
</dbReference>
<dbReference type="GO" id="GO:0006338">
    <property type="term" value="P:chromatin remodeling"/>
    <property type="evidence" value="ECO:0007669"/>
    <property type="project" value="InterPro"/>
</dbReference>
<accession>A0AAV9IDA0</accession>
<proteinExistence type="predicted"/>
<dbReference type="FunFam" id="1.10.10.60:FF:000087">
    <property type="entry name" value="DNA methyltransferase 1-associated protein 1"/>
    <property type="match status" value="1"/>
</dbReference>
<dbReference type="Gene3D" id="1.10.10.60">
    <property type="entry name" value="Homeodomain-like"/>
    <property type="match status" value="1"/>
</dbReference>
<evidence type="ECO:0000256" key="4">
    <source>
        <dbReference type="ARBA" id="ARBA00023163"/>
    </source>
</evidence>
<dbReference type="AlphaFoldDB" id="A0AAV9IDA0"/>
<name>A0AAV9IDA0_9RHOD</name>
<sequence length="428" mass="50138">MTQSLYSLNNNLNTEERVRNITCEGRNITNNPVYGRDWVSLSNSLSVFPSVPVGLCRDKETVTHWKWKTFSIPSRNDNLQLFHWSKDGKEEEEDSFSKFNKESKIMKYNDAEYELISQEPSLDSSWSREETDLLFELCEKYNLRFVVVHDRWQGEKRSLEDLKNRYYTIARKLAEIRKFEPSMRNSVLFKHTQALIANPFDVEYEKLRKEQLEKAFQVSKTELVAEENTVREARQIEANRKRRTKERQRIQKLLARGGDIRHPASVHMVQSAEYPSTQKDASSGRHRSPQVVGTSSLEKQNRKGTFPRRKYHSGAFERSSILYTPVSNSQRNMRRMEALLEELGVGLRPIPTAAVVEEFDSLRLDILNYFEAERALIRKEWDLHNLKVKLAKLRGEEPPPLPAILEESSRKQEDTGAHTSHRKRRKRL</sequence>
<keyword evidence="4" id="KW-0804">Transcription</keyword>
<dbReference type="InterPro" id="IPR032563">
    <property type="entry name" value="DAMP1_SANT-like"/>
</dbReference>
<feature type="region of interest" description="Disordered" evidence="6">
    <location>
        <begin position="396"/>
        <end position="428"/>
    </location>
</feature>
<feature type="region of interest" description="Disordered" evidence="6">
    <location>
        <begin position="255"/>
        <end position="309"/>
    </location>
</feature>
<dbReference type="InterPro" id="IPR001005">
    <property type="entry name" value="SANT/Myb"/>
</dbReference>
<keyword evidence="9" id="KW-1185">Reference proteome</keyword>
<dbReference type="PANTHER" id="PTHR12855">
    <property type="entry name" value="DNA METHYLTRANSFERASE 1-ASSOCIATED PROTEIN 1 FAMILY MEMBER"/>
    <property type="match status" value="1"/>
</dbReference>
<keyword evidence="5" id="KW-0539">Nucleus</keyword>
<gene>
    <name evidence="8" type="ORF">GAYE_SCF09G3207</name>
</gene>
<dbReference type="GO" id="GO:0003714">
    <property type="term" value="F:transcription corepressor activity"/>
    <property type="evidence" value="ECO:0007669"/>
    <property type="project" value="TreeGrafter"/>
</dbReference>
<evidence type="ECO:0000313" key="9">
    <source>
        <dbReference type="Proteomes" id="UP001300502"/>
    </source>
</evidence>
<evidence type="ECO:0000259" key="7">
    <source>
        <dbReference type="SMART" id="SM00717"/>
    </source>
</evidence>
<dbReference type="PANTHER" id="PTHR12855:SF10">
    <property type="entry name" value="DNA METHYLTRANSFERASE 1-ASSOCIATED PROTEIN 1"/>
    <property type="match status" value="1"/>
</dbReference>
<reference evidence="8 9" key="1">
    <citation type="submission" date="2022-07" db="EMBL/GenBank/DDBJ databases">
        <title>Genome-wide signatures of adaptation to extreme environments.</title>
        <authorList>
            <person name="Cho C.H."/>
            <person name="Yoon H.S."/>
        </authorList>
    </citation>
    <scope>NUCLEOTIDE SEQUENCE [LARGE SCALE GENOMIC DNA]</scope>
    <source>
        <strain evidence="8 9">108.79 E11</strain>
    </source>
</reference>
<comment type="caution">
    <text evidence="8">The sequence shown here is derived from an EMBL/GenBank/DDBJ whole genome shotgun (WGS) entry which is preliminary data.</text>
</comment>
<evidence type="ECO:0000256" key="1">
    <source>
        <dbReference type="ARBA" id="ARBA00004123"/>
    </source>
</evidence>
<feature type="domain" description="Myb-like" evidence="7">
    <location>
        <begin position="122"/>
        <end position="172"/>
    </location>
</feature>
<comment type="subcellular location">
    <subcellularLocation>
        <location evidence="1">Nucleus</location>
    </subcellularLocation>
</comment>